<reference evidence="2" key="2">
    <citation type="submission" date="2021-05" db="EMBL/GenBank/DDBJ databases">
        <authorList>
            <person name="Pain A."/>
        </authorList>
    </citation>
    <scope>NUCLEOTIDE SEQUENCE</scope>
    <source>
        <strain evidence="2">1802A</strain>
    </source>
</reference>
<dbReference type="AlphaFoldDB" id="A0AAD9GCV3"/>
<reference evidence="2" key="1">
    <citation type="journal article" date="2014" name="Nucleic Acids Res.">
        <title>The evolutionary dynamics of variant antigen genes in Babesia reveal a history of genomic innovation underlying host-parasite interaction.</title>
        <authorList>
            <person name="Jackson A.P."/>
            <person name="Otto T.D."/>
            <person name="Darby A."/>
            <person name="Ramaprasad A."/>
            <person name="Xia D."/>
            <person name="Echaide I.E."/>
            <person name="Farber M."/>
            <person name="Gahlot S."/>
            <person name="Gamble J."/>
            <person name="Gupta D."/>
            <person name="Gupta Y."/>
            <person name="Jackson L."/>
            <person name="Malandrin L."/>
            <person name="Malas T.B."/>
            <person name="Moussa E."/>
            <person name="Nair M."/>
            <person name="Reid A.J."/>
            <person name="Sanders M."/>
            <person name="Sharma J."/>
            <person name="Tracey A."/>
            <person name="Quail M.A."/>
            <person name="Weir W."/>
            <person name="Wastling J.M."/>
            <person name="Hall N."/>
            <person name="Willadsen P."/>
            <person name="Lingelbach K."/>
            <person name="Shiels B."/>
            <person name="Tait A."/>
            <person name="Berriman M."/>
            <person name="Allred D.R."/>
            <person name="Pain A."/>
        </authorList>
    </citation>
    <scope>NUCLEOTIDE SEQUENCE</scope>
    <source>
        <strain evidence="2">1802A</strain>
    </source>
</reference>
<protein>
    <submittedName>
        <fullName evidence="2">Glycerophosphoryl diester phosphodiesterase</fullName>
    </submittedName>
</protein>
<dbReference type="Pfam" id="PF03009">
    <property type="entry name" value="GDPD"/>
    <property type="match status" value="1"/>
</dbReference>
<dbReference type="GO" id="GO:0006629">
    <property type="term" value="P:lipid metabolic process"/>
    <property type="evidence" value="ECO:0007669"/>
    <property type="project" value="InterPro"/>
</dbReference>
<dbReference type="Gene3D" id="3.20.20.190">
    <property type="entry name" value="Phosphatidylinositol (PI) phosphodiesterase"/>
    <property type="match status" value="1"/>
</dbReference>
<dbReference type="GO" id="GO:0008081">
    <property type="term" value="F:phosphoric diester hydrolase activity"/>
    <property type="evidence" value="ECO:0007669"/>
    <property type="project" value="InterPro"/>
</dbReference>
<name>A0AAD9GCV3_BABDI</name>
<dbReference type="PROSITE" id="PS51704">
    <property type="entry name" value="GP_PDE"/>
    <property type="match status" value="1"/>
</dbReference>
<dbReference type="PANTHER" id="PTHR46211">
    <property type="entry name" value="GLYCEROPHOSPHORYL DIESTER PHOSPHODIESTERASE"/>
    <property type="match status" value="1"/>
</dbReference>
<dbReference type="InterPro" id="IPR030395">
    <property type="entry name" value="GP_PDE_dom"/>
</dbReference>
<feature type="domain" description="GP-PDE" evidence="1">
    <location>
        <begin position="4"/>
        <end position="339"/>
    </location>
</feature>
<dbReference type="Proteomes" id="UP001195914">
    <property type="component" value="Unassembled WGS sequence"/>
</dbReference>
<evidence type="ECO:0000313" key="2">
    <source>
        <dbReference type="EMBL" id="KAK1936138.1"/>
    </source>
</evidence>
<comment type="caution">
    <text evidence="2">The sequence shown here is derived from an EMBL/GenBank/DDBJ whole genome shotgun (WGS) entry which is preliminary data.</text>
</comment>
<dbReference type="SUPFAM" id="SSF51695">
    <property type="entry name" value="PLC-like phosphodiesterases"/>
    <property type="match status" value="1"/>
</dbReference>
<keyword evidence="3" id="KW-1185">Reference proteome</keyword>
<sequence length="340" mass="38210">MRKVLIFGHRGMGCSIPGALSKFPENSLSAIREARRLGADGVELDVFLSKRGEILVLHGYLSTNSLCLTALPRHPSSGYKRISEEHLVEDVDISASDLLHRKPWALMNETTDEDEYMDNHRRDRKSSFHKYISSVEHFAGETIPTLDKVFEEFGDTIQYNIELKGTRPELGLRVLDVIERYPNVQVFISSFNWIPPKLSETSPHIDDDLEQLPNGEVTVDLLRPLVDNRLGVPIGLLFNNLQSRLPSIERICECAESFKAQWVNVAHEFWKSPNPLIGSSKTGVEALLHLVDELHGRGLKLLSYFLESQPDSEEDIKIQLDAGVDVVCANDVEAALTLNS</sequence>
<organism evidence="2 3">
    <name type="scientific">Babesia divergens</name>
    <dbReference type="NCBI Taxonomy" id="32595"/>
    <lineage>
        <taxon>Eukaryota</taxon>
        <taxon>Sar</taxon>
        <taxon>Alveolata</taxon>
        <taxon>Apicomplexa</taxon>
        <taxon>Aconoidasida</taxon>
        <taxon>Piroplasmida</taxon>
        <taxon>Babesiidae</taxon>
        <taxon>Babesia</taxon>
    </lineage>
</organism>
<proteinExistence type="predicted"/>
<dbReference type="PANTHER" id="PTHR46211:SF14">
    <property type="entry name" value="GLYCEROPHOSPHODIESTER PHOSPHODIESTERASE"/>
    <property type="match status" value="1"/>
</dbReference>
<dbReference type="InterPro" id="IPR017946">
    <property type="entry name" value="PLC-like_Pdiesterase_TIM-brl"/>
</dbReference>
<gene>
    <name evidence="2" type="ORF">X943_001611</name>
</gene>
<evidence type="ECO:0000259" key="1">
    <source>
        <dbReference type="PROSITE" id="PS51704"/>
    </source>
</evidence>
<accession>A0AAD9GCV3</accession>
<dbReference type="EMBL" id="JAHBMH010000044">
    <property type="protein sequence ID" value="KAK1936138.1"/>
    <property type="molecule type" value="Genomic_DNA"/>
</dbReference>
<evidence type="ECO:0000313" key="3">
    <source>
        <dbReference type="Proteomes" id="UP001195914"/>
    </source>
</evidence>